<comment type="similarity">
    <text evidence="1">Belongs to the LytR/CpsA/Psr (LCP) family.</text>
</comment>
<dbReference type="Pfam" id="PF03816">
    <property type="entry name" value="LytR_cpsA_psr"/>
    <property type="match status" value="1"/>
</dbReference>
<dbReference type="PANTHER" id="PTHR33392:SF6">
    <property type="entry name" value="POLYISOPRENYL-TEICHOIC ACID--PEPTIDOGLYCAN TEICHOIC ACID TRANSFERASE TAGU"/>
    <property type="match status" value="1"/>
</dbReference>
<gene>
    <name evidence="4" type="ORF">A2165_01885</name>
</gene>
<dbReference type="AlphaFoldDB" id="A0A1F5FWP4"/>
<dbReference type="Proteomes" id="UP000179252">
    <property type="component" value="Unassembled WGS sequence"/>
</dbReference>
<dbReference type="InterPro" id="IPR004474">
    <property type="entry name" value="LytR_CpsA_psr"/>
</dbReference>
<accession>A0A1F5FWP4</accession>
<name>A0A1F5FWP4_9BACT</name>
<evidence type="ECO:0000256" key="1">
    <source>
        <dbReference type="ARBA" id="ARBA00006068"/>
    </source>
</evidence>
<keyword evidence="2" id="KW-0472">Membrane</keyword>
<dbReference type="EMBL" id="MFAU01000032">
    <property type="protein sequence ID" value="OGD84046.1"/>
    <property type="molecule type" value="Genomic_DNA"/>
</dbReference>
<evidence type="ECO:0000259" key="3">
    <source>
        <dbReference type="Pfam" id="PF03816"/>
    </source>
</evidence>
<evidence type="ECO:0000256" key="2">
    <source>
        <dbReference type="SAM" id="Phobius"/>
    </source>
</evidence>
<feature type="transmembrane region" description="Helical" evidence="2">
    <location>
        <begin position="14"/>
        <end position="35"/>
    </location>
</feature>
<protein>
    <recommendedName>
        <fullName evidence="3">Cell envelope-related transcriptional attenuator domain-containing protein</fullName>
    </recommendedName>
</protein>
<dbReference type="PANTHER" id="PTHR33392">
    <property type="entry name" value="POLYISOPRENYL-TEICHOIC ACID--PEPTIDOGLYCAN TEICHOIC ACID TRANSFERASE TAGU"/>
    <property type="match status" value="1"/>
</dbReference>
<keyword evidence="2" id="KW-1133">Transmembrane helix</keyword>
<keyword evidence="2" id="KW-0812">Transmembrane</keyword>
<dbReference type="Gene3D" id="3.40.630.190">
    <property type="entry name" value="LCP protein"/>
    <property type="match status" value="1"/>
</dbReference>
<evidence type="ECO:0000313" key="4">
    <source>
        <dbReference type="EMBL" id="OGD84046.1"/>
    </source>
</evidence>
<organism evidence="4 5">
    <name type="scientific">Candidatus Curtissbacteria bacterium RBG_13_40_7</name>
    <dbReference type="NCBI Taxonomy" id="1797706"/>
    <lineage>
        <taxon>Bacteria</taxon>
        <taxon>Candidatus Curtissiibacteriota</taxon>
    </lineage>
</organism>
<sequence length="377" mass="41434">MRQLGTDQKKSRSLLKIFIPVIILTVIFVFFVKVFNLQDFLFSGPKAVVQLVTDGGLDSDRGRINILLLGTGGKGHEGPNLSDTIILASIDKSGKDAALVSIPRDLWAPSFSAKINSAYAYGQQKEEGGLATAKKTVSGLFDLPIHYAFRLDFDGFIRAVDLVGGITVDVDTAFSDPKYPIFGKEDDTCGFEIETRQENGSQLVYFKDATGSATLLTEENDPFICRYETLTFSKGITQMDGATALKFVRSRHGTNGQGSDFARSARQQKVILAFREKVLSSETFFNPSKIIELAKAFGNSIDTDIGNDEIPLFAKLGQKIDPKTIRKVVLDADSQNSMLEVGDVQTHQGQFVLVPKNNSYGDLAEYVQGEIFKLQEK</sequence>
<dbReference type="InterPro" id="IPR050922">
    <property type="entry name" value="LytR/CpsA/Psr_CW_biosynth"/>
</dbReference>
<evidence type="ECO:0000313" key="5">
    <source>
        <dbReference type="Proteomes" id="UP000179252"/>
    </source>
</evidence>
<feature type="domain" description="Cell envelope-related transcriptional attenuator" evidence="3">
    <location>
        <begin position="82"/>
        <end position="278"/>
    </location>
</feature>
<comment type="caution">
    <text evidence="4">The sequence shown here is derived from an EMBL/GenBank/DDBJ whole genome shotgun (WGS) entry which is preliminary data.</text>
</comment>
<proteinExistence type="inferred from homology"/>
<reference evidence="4 5" key="1">
    <citation type="journal article" date="2016" name="Nat. Commun.">
        <title>Thousands of microbial genomes shed light on interconnected biogeochemical processes in an aquifer system.</title>
        <authorList>
            <person name="Anantharaman K."/>
            <person name="Brown C.T."/>
            <person name="Hug L.A."/>
            <person name="Sharon I."/>
            <person name="Castelle C.J."/>
            <person name="Probst A.J."/>
            <person name="Thomas B.C."/>
            <person name="Singh A."/>
            <person name="Wilkins M.J."/>
            <person name="Karaoz U."/>
            <person name="Brodie E.L."/>
            <person name="Williams K.H."/>
            <person name="Hubbard S.S."/>
            <person name="Banfield J.F."/>
        </authorList>
    </citation>
    <scope>NUCLEOTIDE SEQUENCE [LARGE SCALE GENOMIC DNA]</scope>
</reference>